<dbReference type="EMBL" id="DSZU01000044">
    <property type="protein sequence ID" value="HGV54987.1"/>
    <property type="molecule type" value="Genomic_DNA"/>
</dbReference>
<reference evidence="1" key="1">
    <citation type="journal article" date="2020" name="mSystems">
        <title>Genome- and Community-Level Interaction Insights into Carbon Utilization and Element Cycling Functions of Hydrothermarchaeota in Hydrothermal Sediment.</title>
        <authorList>
            <person name="Zhou Z."/>
            <person name="Liu Y."/>
            <person name="Xu W."/>
            <person name="Pan J."/>
            <person name="Luo Z.H."/>
            <person name="Li M."/>
        </authorList>
    </citation>
    <scope>NUCLEOTIDE SEQUENCE [LARGE SCALE GENOMIC DNA]</scope>
    <source>
        <strain evidence="1">SpSt-605</strain>
    </source>
</reference>
<comment type="caution">
    <text evidence="1">The sequence shown here is derived from an EMBL/GenBank/DDBJ whole genome shotgun (WGS) entry which is preliminary data.</text>
</comment>
<evidence type="ECO:0000313" key="1">
    <source>
        <dbReference type="EMBL" id="HGV54987.1"/>
    </source>
</evidence>
<protein>
    <submittedName>
        <fullName evidence="1">Uncharacterized protein</fullName>
    </submittedName>
</protein>
<name>A0A832GN73_9BACT</name>
<proteinExistence type="predicted"/>
<sequence>MRSSKKFSSEKDLRLFVKKLFQEKIKGLPPQARIEIHVLSLKPPMIRLKLPFFSEGNLLRANEVDFFLEELYNWGIEGDIFYLDDQGEEVVG</sequence>
<dbReference type="AlphaFoldDB" id="A0A832GN73"/>
<accession>A0A832GN73</accession>
<gene>
    <name evidence="1" type="ORF">ENT73_02700</name>
</gene>
<organism evidence="1">
    <name type="scientific">Caldimicrobium thiodismutans</name>
    <dbReference type="NCBI Taxonomy" id="1653476"/>
    <lineage>
        <taxon>Bacteria</taxon>
        <taxon>Pseudomonadati</taxon>
        <taxon>Thermodesulfobacteriota</taxon>
        <taxon>Thermodesulfobacteria</taxon>
        <taxon>Thermodesulfobacteriales</taxon>
        <taxon>Thermodesulfobacteriaceae</taxon>
        <taxon>Caldimicrobium</taxon>
    </lineage>
</organism>